<comment type="caution">
    <text evidence="2">The sequence shown here is derived from an EMBL/GenBank/DDBJ whole genome shotgun (WGS) entry which is preliminary data.</text>
</comment>
<dbReference type="Gene3D" id="3.40.50.720">
    <property type="entry name" value="NAD(P)-binding Rossmann-like Domain"/>
    <property type="match status" value="1"/>
</dbReference>
<keyword evidence="3" id="KW-1185">Reference proteome</keyword>
<dbReference type="GO" id="GO:0005737">
    <property type="term" value="C:cytoplasm"/>
    <property type="evidence" value="ECO:0007669"/>
    <property type="project" value="TreeGrafter"/>
</dbReference>
<name>A0A5C8UT36_9MICO</name>
<dbReference type="AlphaFoldDB" id="A0A5C8UT36"/>
<dbReference type="InterPro" id="IPR001509">
    <property type="entry name" value="Epimerase_deHydtase"/>
</dbReference>
<dbReference type="SUPFAM" id="SSF51735">
    <property type="entry name" value="NAD(P)-binding Rossmann-fold domains"/>
    <property type="match status" value="1"/>
</dbReference>
<evidence type="ECO:0000259" key="1">
    <source>
        <dbReference type="Pfam" id="PF01370"/>
    </source>
</evidence>
<evidence type="ECO:0000313" key="2">
    <source>
        <dbReference type="EMBL" id="TXN31093.1"/>
    </source>
</evidence>
<reference evidence="2 3" key="1">
    <citation type="submission" date="2019-08" db="EMBL/GenBank/DDBJ databases">
        <title>Bacterial whole genome sequence for Glaciihabitans sp. CHu50b-6-2.</title>
        <authorList>
            <person name="Jin L."/>
        </authorList>
    </citation>
    <scope>NUCLEOTIDE SEQUENCE [LARGE SCALE GENOMIC DNA]</scope>
    <source>
        <strain evidence="2 3">CHu50b-6-2</strain>
    </source>
</reference>
<sequence>MKVLVAGATGVIGRPLVRHLIRAGHAVAGLTRTEAGADQLVSQGARAIRADILDLGALLEATAGLAADAIIHEVTALARPPARYADMEPTNRLRTEGSAHLLTLAKQAGATRFVTQSIVLGYGYRDHGVVPLAEDAPFGVPAGLGSDAAVAAMADAERQAFEATGIDGIAVRYGLLYGGDPEFAPRLRARALPVASGRRGTIALVHVEDAALGTVAALERGVDGAAYNIVDDTPATWREFIEQSARTAGAPPPPVLPGWALRVVAPYAAELLTRVNMRVSNERAREQLGWAPRYPSFRDGLAVQLA</sequence>
<evidence type="ECO:0000313" key="3">
    <source>
        <dbReference type="Proteomes" id="UP000321379"/>
    </source>
</evidence>
<dbReference type="PANTHER" id="PTHR48079">
    <property type="entry name" value="PROTEIN YEEZ"/>
    <property type="match status" value="1"/>
</dbReference>
<protein>
    <submittedName>
        <fullName evidence="2">NAD(P)-dependent oxidoreductase</fullName>
    </submittedName>
</protein>
<gene>
    <name evidence="2" type="ORF">FVP33_05735</name>
</gene>
<feature type="domain" description="NAD-dependent epimerase/dehydratase" evidence="1">
    <location>
        <begin position="3"/>
        <end position="229"/>
    </location>
</feature>
<proteinExistence type="predicted"/>
<dbReference type="PANTHER" id="PTHR48079:SF6">
    <property type="entry name" value="NAD(P)-BINDING DOMAIN-CONTAINING PROTEIN-RELATED"/>
    <property type="match status" value="1"/>
</dbReference>
<dbReference type="InterPro" id="IPR036291">
    <property type="entry name" value="NAD(P)-bd_dom_sf"/>
</dbReference>
<accession>A0A5C8UT36</accession>
<dbReference type="GO" id="GO:0004029">
    <property type="term" value="F:aldehyde dehydrogenase (NAD+) activity"/>
    <property type="evidence" value="ECO:0007669"/>
    <property type="project" value="TreeGrafter"/>
</dbReference>
<organism evidence="2 3">
    <name type="scientific">Lacisediminihabitans profunda</name>
    <dbReference type="NCBI Taxonomy" id="2594790"/>
    <lineage>
        <taxon>Bacteria</taxon>
        <taxon>Bacillati</taxon>
        <taxon>Actinomycetota</taxon>
        <taxon>Actinomycetes</taxon>
        <taxon>Micrococcales</taxon>
        <taxon>Microbacteriaceae</taxon>
        <taxon>Lacisediminihabitans</taxon>
    </lineage>
</organism>
<dbReference type="Proteomes" id="UP000321379">
    <property type="component" value="Unassembled WGS sequence"/>
</dbReference>
<dbReference type="Pfam" id="PF01370">
    <property type="entry name" value="Epimerase"/>
    <property type="match status" value="1"/>
</dbReference>
<dbReference type="EMBL" id="VRMG01000005">
    <property type="protein sequence ID" value="TXN31093.1"/>
    <property type="molecule type" value="Genomic_DNA"/>
</dbReference>
<dbReference type="InterPro" id="IPR051783">
    <property type="entry name" value="NAD(P)-dependent_oxidoreduct"/>
</dbReference>
<dbReference type="RefSeq" id="WP_147782679.1">
    <property type="nucleotide sequence ID" value="NZ_VRMG01000005.1"/>
</dbReference>